<gene>
    <name evidence="3" type="ORF">BSTOLATCC_MIC60972</name>
</gene>
<dbReference type="AlphaFoldDB" id="A0AAU9K5P0"/>
<keyword evidence="4" id="KW-1185">Reference proteome</keyword>
<keyword evidence="1" id="KW-0175">Coiled coil</keyword>
<dbReference type="EMBL" id="CAJZBQ010000058">
    <property type="protein sequence ID" value="CAG9334353.1"/>
    <property type="molecule type" value="Genomic_DNA"/>
</dbReference>
<evidence type="ECO:0000313" key="4">
    <source>
        <dbReference type="Proteomes" id="UP001162131"/>
    </source>
</evidence>
<sequence>MSFSLRVRKLTHEISKHHKLMFQLLNSQENNEDDSKITIDKKTYEEILKISTKLFEKDCLISNMYRQKSRSKINIITISQLKSELSEIKKIVQSSTIKMTKDLKRLGLILRDYKDRCKDSFIQFLKNLDVDLRKSLKPLVPSEILEEQISYKPIADIASYTATSKSISNLGDPSSDRKDREITDTKTEMLTKHIQLLVNTLEDVAKKLIEMTKKTEKSYYEIVNPKVLDTEPPSPLAAPFPDYFSFDVTNLSEENRENSKWEDLTIIDELSRKNILMKFVSNESLDSINPKKTKEIKDKIERLLNENAKENEILELFKEEEIPVTKREQLVFDIINSGRKGDNTVTLTDLIEASNVNTKRNLESNRNKSNFEVSGSNYSQIVKQIQGKELTDKLDESVADFKSLDSSIDEKMVRPIERNRERIKSEMILKYSEPSMKVLPPVSIKSKGKELQTKKSLKCIRIRSVTPGKKMNEESKKSIKRSKTPFSKKRK</sequence>
<feature type="coiled-coil region" evidence="1">
    <location>
        <begin position="293"/>
        <end position="320"/>
    </location>
</feature>
<evidence type="ECO:0000313" key="3">
    <source>
        <dbReference type="EMBL" id="CAG9334353.1"/>
    </source>
</evidence>
<comment type="caution">
    <text evidence="3">The sequence shown here is derived from an EMBL/GenBank/DDBJ whole genome shotgun (WGS) entry which is preliminary data.</text>
</comment>
<name>A0AAU9K5P0_9CILI</name>
<evidence type="ECO:0000256" key="2">
    <source>
        <dbReference type="SAM" id="MobiDB-lite"/>
    </source>
</evidence>
<proteinExistence type="predicted"/>
<protein>
    <submittedName>
        <fullName evidence="3">Uncharacterized protein</fullName>
    </submittedName>
</protein>
<evidence type="ECO:0000256" key="1">
    <source>
        <dbReference type="SAM" id="Coils"/>
    </source>
</evidence>
<feature type="compositionally biased region" description="Basic residues" evidence="2">
    <location>
        <begin position="478"/>
        <end position="491"/>
    </location>
</feature>
<organism evidence="3 4">
    <name type="scientific">Blepharisma stoltei</name>
    <dbReference type="NCBI Taxonomy" id="1481888"/>
    <lineage>
        <taxon>Eukaryota</taxon>
        <taxon>Sar</taxon>
        <taxon>Alveolata</taxon>
        <taxon>Ciliophora</taxon>
        <taxon>Postciliodesmatophora</taxon>
        <taxon>Heterotrichea</taxon>
        <taxon>Heterotrichida</taxon>
        <taxon>Blepharismidae</taxon>
        <taxon>Blepharisma</taxon>
    </lineage>
</organism>
<feature type="region of interest" description="Disordered" evidence="2">
    <location>
        <begin position="462"/>
        <end position="491"/>
    </location>
</feature>
<accession>A0AAU9K5P0</accession>
<reference evidence="3" key="1">
    <citation type="submission" date="2021-09" db="EMBL/GenBank/DDBJ databases">
        <authorList>
            <consortium name="AG Swart"/>
            <person name="Singh M."/>
            <person name="Singh A."/>
            <person name="Seah K."/>
            <person name="Emmerich C."/>
        </authorList>
    </citation>
    <scope>NUCLEOTIDE SEQUENCE</scope>
    <source>
        <strain evidence="3">ATCC30299</strain>
    </source>
</reference>
<dbReference type="Proteomes" id="UP001162131">
    <property type="component" value="Unassembled WGS sequence"/>
</dbReference>